<evidence type="ECO:0000259" key="5">
    <source>
        <dbReference type="PROSITE" id="PS51379"/>
    </source>
</evidence>
<keyword evidence="1" id="KW-0004">4Fe-4S</keyword>
<dbReference type="EMBL" id="JAKWBL010000003">
    <property type="protein sequence ID" value="MCH5599101.1"/>
    <property type="molecule type" value="Genomic_DNA"/>
</dbReference>
<evidence type="ECO:0000313" key="6">
    <source>
        <dbReference type="EMBL" id="MCH5599101.1"/>
    </source>
</evidence>
<reference evidence="6 7" key="1">
    <citation type="submission" date="2022-02" db="EMBL/GenBank/DDBJ databases">
        <authorList>
            <person name="Min J."/>
        </authorList>
    </citation>
    <scope>NUCLEOTIDE SEQUENCE [LARGE SCALE GENOMIC DNA]</scope>
    <source>
        <strain evidence="6 7">GR10-1</strain>
    </source>
</reference>
<keyword evidence="2" id="KW-0479">Metal-binding</keyword>
<accession>A0ABS9SL46</accession>
<dbReference type="PANTHER" id="PTHR30002">
    <property type="entry name" value="EPOXYQUEUOSINE REDUCTASE"/>
    <property type="match status" value="1"/>
</dbReference>
<proteinExistence type="predicted"/>
<organism evidence="6 7">
    <name type="scientific">Niabella ginsengisoli</name>
    <dbReference type="NCBI Taxonomy" id="522298"/>
    <lineage>
        <taxon>Bacteria</taxon>
        <taxon>Pseudomonadati</taxon>
        <taxon>Bacteroidota</taxon>
        <taxon>Chitinophagia</taxon>
        <taxon>Chitinophagales</taxon>
        <taxon>Chitinophagaceae</taxon>
        <taxon>Niabella</taxon>
    </lineage>
</organism>
<evidence type="ECO:0000256" key="3">
    <source>
        <dbReference type="ARBA" id="ARBA00023004"/>
    </source>
</evidence>
<dbReference type="PANTHER" id="PTHR30002:SF4">
    <property type="entry name" value="EPOXYQUEUOSINE REDUCTASE"/>
    <property type="match status" value="1"/>
</dbReference>
<dbReference type="RefSeq" id="WP_240830779.1">
    <property type="nucleotide sequence ID" value="NZ_JAKWBL010000003.1"/>
</dbReference>
<keyword evidence="3" id="KW-0408">Iron</keyword>
<keyword evidence="7" id="KW-1185">Reference proteome</keyword>
<dbReference type="PROSITE" id="PS00198">
    <property type="entry name" value="4FE4S_FER_1"/>
    <property type="match status" value="1"/>
</dbReference>
<dbReference type="Gene3D" id="3.30.70.20">
    <property type="match status" value="1"/>
</dbReference>
<name>A0ABS9SL46_9BACT</name>
<gene>
    <name evidence="6" type="ORF">MKP09_14890</name>
</gene>
<sequence>MELEYDDPFAKDFCGSCSKCIDACPTDAILPNKVVDGSRCISYFTIELKEMLLPSEMHNKFDNWMFGCDTCQDVCPWNRFSKPTTEAAFNPIPEVLNLSTKEWESMTEETFKKIFRHSPMKRSKFKGIQRNLSFLQQQQS</sequence>
<evidence type="ECO:0000256" key="2">
    <source>
        <dbReference type="ARBA" id="ARBA00022723"/>
    </source>
</evidence>
<dbReference type="PROSITE" id="PS51379">
    <property type="entry name" value="4FE4S_FER_2"/>
    <property type="match status" value="1"/>
</dbReference>
<protein>
    <submittedName>
        <fullName evidence="6">4Fe-4S dicluster domain-containing protein</fullName>
    </submittedName>
</protein>
<keyword evidence="4" id="KW-0411">Iron-sulfur</keyword>
<dbReference type="InterPro" id="IPR017900">
    <property type="entry name" value="4Fe4S_Fe_S_CS"/>
</dbReference>
<dbReference type="Proteomes" id="UP001202248">
    <property type="component" value="Unassembled WGS sequence"/>
</dbReference>
<dbReference type="Pfam" id="PF13484">
    <property type="entry name" value="Fer4_16"/>
    <property type="match status" value="1"/>
</dbReference>
<dbReference type="InterPro" id="IPR017896">
    <property type="entry name" value="4Fe4S_Fe-S-bd"/>
</dbReference>
<evidence type="ECO:0000256" key="4">
    <source>
        <dbReference type="ARBA" id="ARBA00023014"/>
    </source>
</evidence>
<feature type="domain" description="4Fe-4S ferredoxin-type" evidence="5">
    <location>
        <begin position="1"/>
        <end position="34"/>
    </location>
</feature>
<dbReference type="SUPFAM" id="SSF54862">
    <property type="entry name" value="4Fe-4S ferredoxins"/>
    <property type="match status" value="1"/>
</dbReference>
<evidence type="ECO:0000256" key="1">
    <source>
        <dbReference type="ARBA" id="ARBA00022485"/>
    </source>
</evidence>
<dbReference type="InterPro" id="IPR004453">
    <property type="entry name" value="QueG"/>
</dbReference>
<evidence type="ECO:0000313" key="7">
    <source>
        <dbReference type="Proteomes" id="UP001202248"/>
    </source>
</evidence>
<comment type="caution">
    <text evidence="6">The sequence shown here is derived from an EMBL/GenBank/DDBJ whole genome shotgun (WGS) entry which is preliminary data.</text>
</comment>